<comment type="caution">
    <text evidence="1">The sequence shown here is derived from an EMBL/GenBank/DDBJ whole genome shotgun (WGS) entry which is preliminary data.</text>
</comment>
<dbReference type="EMBL" id="JAHDVG010000483">
    <property type="protein sequence ID" value="KAH1171914.1"/>
    <property type="molecule type" value="Genomic_DNA"/>
</dbReference>
<organism evidence="1 2">
    <name type="scientific">Mauremys mutica</name>
    <name type="common">yellowpond turtle</name>
    <dbReference type="NCBI Taxonomy" id="74926"/>
    <lineage>
        <taxon>Eukaryota</taxon>
        <taxon>Metazoa</taxon>
        <taxon>Chordata</taxon>
        <taxon>Craniata</taxon>
        <taxon>Vertebrata</taxon>
        <taxon>Euteleostomi</taxon>
        <taxon>Archelosauria</taxon>
        <taxon>Testudinata</taxon>
        <taxon>Testudines</taxon>
        <taxon>Cryptodira</taxon>
        <taxon>Durocryptodira</taxon>
        <taxon>Testudinoidea</taxon>
        <taxon>Geoemydidae</taxon>
        <taxon>Geoemydinae</taxon>
        <taxon>Mauremys</taxon>
    </lineage>
</organism>
<name>A0A9D4AVP4_9SAUR</name>
<keyword evidence="2" id="KW-1185">Reference proteome</keyword>
<dbReference type="Proteomes" id="UP000827986">
    <property type="component" value="Unassembled WGS sequence"/>
</dbReference>
<accession>A0A9D4AVP4</accession>
<gene>
    <name evidence="1" type="ORF">KIL84_007532</name>
</gene>
<evidence type="ECO:0000313" key="1">
    <source>
        <dbReference type="EMBL" id="KAH1171914.1"/>
    </source>
</evidence>
<proteinExistence type="predicted"/>
<sequence length="125" mass="13774">MLLSHPTLANHCMLPPHRACQQPYDNKPLYTPPPLASNPTITSPCKQPLWYSTLLIANHHMQPAHELISNPPANNKPPHATPPMLVSNPTITNNCGPSPSTDPAITHTLCKLLIRKPTNPLNLRH</sequence>
<evidence type="ECO:0000313" key="2">
    <source>
        <dbReference type="Proteomes" id="UP000827986"/>
    </source>
</evidence>
<dbReference type="AlphaFoldDB" id="A0A9D4AVP4"/>
<protein>
    <submittedName>
        <fullName evidence="1">Uncharacterized protein</fullName>
    </submittedName>
</protein>
<reference evidence="1" key="1">
    <citation type="submission" date="2021-09" db="EMBL/GenBank/DDBJ databases">
        <title>The genome of Mauremys mutica provides insights into the evolution of semi-aquatic lifestyle.</title>
        <authorList>
            <person name="Gong S."/>
            <person name="Gao Y."/>
        </authorList>
    </citation>
    <scope>NUCLEOTIDE SEQUENCE</scope>
    <source>
        <strain evidence="1">MM-2020</strain>
        <tissue evidence="1">Muscle</tissue>
    </source>
</reference>